<protein>
    <submittedName>
        <fullName evidence="1">Uncharacterized protein</fullName>
    </submittedName>
</protein>
<organism evidence="1 2">
    <name type="scientific">Cinchona calisaya</name>
    <dbReference type="NCBI Taxonomy" id="153742"/>
    <lineage>
        <taxon>Eukaryota</taxon>
        <taxon>Viridiplantae</taxon>
        <taxon>Streptophyta</taxon>
        <taxon>Embryophyta</taxon>
        <taxon>Tracheophyta</taxon>
        <taxon>Spermatophyta</taxon>
        <taxon>Magnoliopsida</taxon>
        <taxon>eudicotyledons</taxon>
        <taxon>Gunneridae</taxon>
        <taxon>Pentapetalae</taxon>
        <taxon>asterids</taxon>
        <taxon>lamiids</taxon>
        <taxon>Gentianales</taxon>
        <taxon>Rubiaceae</taxon>
        <taxon>Cinchonoideae</taxon>
        <taxon>Cinchoneae</taxon>
        <taxon>Cinchona</taxon>
    </lineage>
</organism>
<proteinExistence type="predicted"/>
<gene>
    <name evidence="1" type="ORF">ACH5RR_033848</name>
</gene>
<dbReference type="EMBL" id="JBJUIK010000014">
    <property type="protein sequence ID" value="KAL3504007.1"/>
    <property type="molecule type" value="Genomic_DNA"/>
</dbReference>
<accession>A0ABD2YC50</accession>
<keyword evidence="2" id="KW-1185">Reference proteome</keyword>
<reference evidence="1 2" key="1">
    <citation type="submission" date="2024-11" db="EMBL/GenBank/DDBJ databases">
        <title>A near-complete genome assembly of Cinchona calisaya.</title>
        <authorList>
            <person name="Lian D.C."/>
            <person name="Zhao X.W."/>
            <person name="Wei L."/>
        </authorList>
    </citation>
    <scope>NUCLEOTIDE SEQUENCE [LARGE SCALE GENOMIC DNA]</scope>
    <source>
        <tissue evidence="1">Nenye</tissue>
    </source>
</reference>
<evidence type="ECO:0000313" key="1">
    <source>
        <dbReference type="EMBL" id="KAL3504007.1"/>
    </source>
</evidence>
<sequence length="67" mass="7170">MRGLEGIKLTSPEHLAHLPANAHPNFLSCGLPSLHLSRSSNANQVQLEPDEELAFGLETGPPGTQSR</sequence>
<name>A0ABD2YC50_9GENT</name>
<comment type="caution">
    <text evidence="1">The sequence shown here is derived from an EMBL/GenBank/DDBJ whole genome shotgun (WGS) entry which is preliminary data.</text>
</comment>
<dbReference type="Proteomes" id="UP001630127">
    <property type="component" value="Unassembled WGS sequence"/>
</dbReference>
<evidence type="ECO:0000313" key="2">
    <source>
        <dbReference type="Proteomes" id="UP001630127"/>
    </source>
</evidence>
<dbReference type="AlphaFoldDB" id="A0ABD2YC50"/>